<dbReference type="PANTHER" id="PTHR43630:SF2">
    <property type="entry name" value="GLYCOSYLTRANSFERASE"/>
    <property type="match status" value="1"/>
</dbReference>
<dbReference type="EC" id="2.4.-.-" evidence="3"/>
<gene>
    <name evidence="3" type="ORF">ACFQND_01370</name>
</gene>
<dbReference type="Pfam" id="PF00535">
    <property type="entry name" value="Glycos_transf_2"/>
    <property type="match status" value="1"/>
</dbReference>
<dbReference type="SUPFAM" id="SSF53448">
    <property type="entry name" value="Nucleotide-diphospho-sugar transferases"/>
    <property type="match status" value="1"/>
</dbReference>
<dbReference type="Proteomes" id="UP001596270">
    <property type="component" value="Unassembled WGS sequence"/>
</dbReference>
<keyword evidence="3" id="KW-0808">Transferase</keyword>
<keyword evidence="4" id="KW-1185">Reference proteome</keyword>
<organism evidence="3 4">
    <name type="scientific">Polaromonas aquatica</name>
    <dbReference type="NCBI Taxonomy" id="332657"/>
    <lineage>
        <taxon>Bacteria</taxon>
        <taxon>Pseudomonadati</taxon>
        <taxon>Pseudomonadota</taxon>
        <taxon>Betaproteobacteria</taxon>
        <taxon>Burkholderiales</taxon>
        <taxon>Comamonadaceae</taxon>
        <taxon>Polaromonas</taxon>
    </lineage>
</organism>
<dbReference type="PANTHER" id="PTHR43630">
    <property type="entry name" value="POLY-BETA-1,6-N-ACETYL-D-GLUCOSAMINE SYNTHASE"/>
    <property type="match status" value="1"/>
</dbReference>
<reference evidence="4" key="1">
    <citation type="journal article" date="2019" name="Int. J. Syst. Evol. Microbiol.">
        <title>The Global Catalogue of Microorganisms (GCM) 10K type strain sequencing project: providing services to taxonomists for standard genome sequencing and annotation.</title>
        <authorList>
            <consortium name="The Broad Institute Genomics Platform"/>
            <consortium name="The Broad Institute Genome Sequencing Center for Infectious Disease"/>
            <person name="Wu L."/>
            <person name="Ma J."/>
        </authorList>
    </citation>
    <scope>NUCLEOTIDE SEQUENCE [LARGE SCALE GENOMIC DNA]</scope>
    <source>
        <strain evidence="4">CCUG 39402</strain>
    </source>
</reference>
<protein>
    <submittedName>
        <fullName evidence="3">Glycosyltransferase family 2 protein</fullName>
        <ecNumber evidence="3">2.4.-.-</ecNumber>
    </submittedName>
</protein>
<dbReference type="Gene3D" id="3.90.550.10">
    <property type="entry name" value="Spore Coat Polysaccharide Biosynthesis Protein SpsA, Chain A"/>
    <property type="match status" value="1"/>
</dbReference>
<evidence type="ECO:0000256" key="1">
    <source>
        <dbReference type="ARBA" id="ARBA00038494"/>
    </source>
</evidence>
<dbReference type="InterPro" id="IPR001173">
    <property type="entry name" value="Glyco_trans_2-like"/>
</dbReference>
<sequence>MASLSVIVITKNEAHNIQACLQSVLFADQIVVLDSGSTDGTPDLARKLGAEVSENLDWKGFGVQKNRALALARSDWVLSIDADERVTPALQAEMQAAMENPGYEVYGFPRLSSYCGQYMRHSGWYPDRITRLFKRNAAMFSDELVHERVITSHPIGQLESPLLHESFRNFEAVLDKANRYSTAGAQILLEKGRTASVGKAIAHGFWAFFRTYVLRRGFLDGRMGLVLAISNAEGTYYRYLKLWLLAQPASAQSAPVSEPRSSR</sequence>
<name>A0ABW1TSN0_9BURK</name>
<evidence type="ECO:0000313" key="3">
    <source>
        <dbReference type="EMBL" id="MFC6279890.1"/>
    </source>
</evidence>
<accession>A0ABW1TSN0</accession>
<comment type="similarity">
    <text evidence="1">Belongs to the glycosyltransferase 2 family. WaaE/KdtX subfamily.</text>
</comment>
<dbReference type="CDD" id="cd02511">
    <property type="entry name" value="Beta4Glucosyltransferase"/>
    <property type="match status" value="1"/>
</dbReference>
<proteinExistence type="inferred from homology"/>
<keyword evidence="3" id="KW-0328">Glycosyltransferase</keyword>
<dbReference type="GO" id="GO:0016757">
    <property type="term" value="F:glycosyltransferase activity"/>
    <property type="evidence" value="ECO:0007669"/>
    <property type="project" value="UniProtKB-KW"/>
</dbReference>
<comment type="caution">
    <text evidence="3">The sequence shown here is derived from an EMBL/GenBank/DDBJ whole genome shotgun (WGS) entry which is preliminary data.</text>
</comment>
<dbReference type="EMBL" id="JBHSRS010000002">
    <property type="protein sequence ID" value="MFC6279890.1"/>
    <property type="molecule type" value="Genomic_DNA"/>
</dbReference>
<dbReference type="InterPro" id="IPR029044">
    <property type="entry name" value="Nucleotide-diphossugar_trans"/>
</dbReference>
<dbReference type="RefSeq" id="WP_371435502.1">
    <property type="nucleotide sequence ID" value="NZ_JBHSRS010000002.1"/>
</dbReference>
<evidence type="ECO:0000259" key="2">
    <source>
        <dbReference type="Pfam" id="PF00535"/>
    </source>
</evidence>
<evidence type="ECO:0000313" key="4">
    <source>
        <dbReference type="Proteomes" id="UP001596270"/>
    </source>
</evidence>
<feature type="domain" description="Glycosyltransferase 2-like" evidence="2">
    <location>
        <begin position="5"/>
        <end position="124"/>
    </location>
</feature>